<comment type="caution">
    <text evidence="1">The sequence shown here is derived from an EMBL/GenBank/DDBJ whole genome shotgun (WGS) entry which is preliminary data.</text>
</comment>
<gene>
    <name evidence="1" type="ORF">EDM57_05370</name>
</gene>
<dbReference type="EMBL" id="RHHS01000014">
    <property type="protein sequence ID" value="RNB59185.1"/>
    <property type="molecule type" value="Genomic_DNA"/>
</dbReference>
<keyword evidence="2" id="KW-1185">Reference proteome</keyword>
<protein>
    <recommendedName>
        <fullName evidence="3">DUF2577 domain-containing protein</fullName>
    </recommendedName>
</protein>
<evidence type="ECO:0000313" key="2">
    <source>
        <dbReference type="Proteomes" id="UP000268829"/>
    </source>
</evidence>
<dbReference type="AlphaFoldDB" id="A0A3M8B8L6"/>
<accession>A0A3M8B8L6</accession>
<reference evidence="1 2" key="1">
    <citation type="submission" date="2018-10" db="EMBL/GenBank/DDBJ databases">
        <title>Phylogenomics of Brevibacillus.</title>
        <authorList>
            <person name="Dunlap C."/>
        </authorList>
    </citation>
    <scope>NUCLEOTIDE SEQUENCE [LARGE SCALE GENOMIC DNA]</scope>
    <source>
        <strain evidence="1 2">DSM 100115</strain>
    </source>
</reference>
<dbReference type="OrthoDB" id="2473243at2"/>
<name>A0A3M8B8L6_9BACL</name>
<evidence type="ECO:0008006" key="3">
    <source>
        <dbReference type="Google" id="ProtNLM"/>
    </source>
</evidence>
<proteinExistence type="predicted"/>
<dbReference type="Proteomes" id="UP000268829">
    <property type="component" value="Unassembled WGS sequence"/>
</dbReference>
<dbReference type="RefSeq" id="WP_122903742.1">
    <property type="nucleotide sequence ID" value="NZ_RHHS01000014.1"/>
</dbReference>
<sequence length="82" mass="8976">MQSVIAKLKGYTRDGLNNTQGELGRLLSLSPLSVKLDEDPTPLEPDEIVVLCSAQLRQEDVGKKVAVLHCTNDQYLLLGVVE</sequence>
<evidence type="ECO:0000313" key="1">
    <source>
        <dbReference type="EMBL" id="RNB59185.1"/>
    </source>
</evidence>
<organism evidence="1 2">
    <name type="scientific">Brevibacillus gelatini</name>
    <dbReference type="NCBI Taxonomy" id="1655277"/>
    <lineage>
        <taxon>Bacteria</taxon>
        <taxon>Bacillati</taxon>
        <taxon>Bacillota</taxon>
        <taxon>Bacilli</taxon>
        <taxon>Bacillales</taxon>
        <taxon>Paenibacillaceae</taxon>
        <taxon>Brevibacillus</taxon>
    </lineage>
</organism>